<dbReference type="STRING" id="155974.SAMN04487818_102248"/>
<dbReference type="InterPro" id="IPR055826">
    <property type="entry name" value="DUF7402"/>
</dbReference>
<reference evidence="5" key="1">
    <citation type="submission" date="2016-10" db="EMBL/GenBank/DDBJ databases">
        <authorList>
            <person name="Varghese N."/>
            <person name="Submissions S."/>
        </authorList>
    </citation>
    <scope>NUCLEOTIDE SEQUENCE [LARGE SCALE GENOMIC DNA]</scope>
    <source>
        <strain evidence="5">DSM 44260</strain>
    </source>
</reference>
<evidence type="ECO:0000313" key="5">
    <source>
        <dbReference type="Proteomes" id="UP000199051"/>
    </source>
</evidence>
<evidence type="ECO:0000256" key="2">
    <source>
        <dbReference type="SAM" id="SignalP"/>
    </source>
</evidence>
<dbReference type="InterPro" id="IPR006311">
    <property type="entry name" value="TAT_signal"/>
</dbReference>
<feature type="chain" id="PRO_5011457800" evidence="2">
    <location>
        <begin position="32"/>
        <end position="244"/>
    </location>
</feature>
<dbReference type="Gene3D" id="2.60.120.260">
    <property type="entry name" value="Galactose-binding domain-like"/>
    <property type="match status" value="1"/>
</dbReference>
<feature type="compositionally biased region" description="Low complexity" evidence="1">
    <location>
        <begin position="37"/>
        <end position="51"/>
    </location>
</feature>
<dbReference type="InterPro" id="IPR008979">
    <property type="entry name" value="Galactose-bd-like_sf"/>
</dbReference>
<gene>
    <name evidence="4" type="ORF">SAMN04487818_102248</name>
</gene>
<proteinExistence type="predicted"/>
<feature type="domain" description="DUF7402" evidence="3">
    <location>
        <begin position="105"/>
        <end position="234"/>
    </location>
</feature>
<feature type="signal peptide" evidence="2">
    <location>
        <begin position="1"/>
        <end position="31"/>
    </location>
</feature>
<name>A0A1H9MPY4_9PSEU</name>
<evidence type="ECO:0000256" key="1">
    <source>
        <dbReference type="SAM" id="MobiDB-lite"/>
    </source>
</evidence>
<dbReference type="SUPFAM" id="SSF49785">
    <property type="entry name" value="Galactose-binding domain-like"/>
    <property type="match status" value="1"/>
</dbReference>
<dbReference type="EMBL" id="FOGI01000002">
    <property type="protein sequence ID" value="SER25203.1"/>
    <property type="molecule type" value="Genomic_DNA"/>
</dbReference>
<dbReference type="RefSeq" id="WP_143073350.1">
    <property type="nucleotide sequence ID" value="NZ_FOGI01000002.1"/>
</dbReference>
<sequence length="244" mass="25929">MRLLDRRHLLPAALALAGVSVLGVLVPTAMAAPQAGTNTSTAVATTVTTTPPSSPPTLPTWDPCYQGPPSSPPSGTTYLATSTTQPSSTMPPVPTTPRPPLPGENFALSGVARASSTLTNYYSPAKVNDGNIGTASNCQYAWVSANRSIDNPEWVSVTWPDLRSVGHVVVYNSLLLETRDFDIQVLNESGKWWDTVATYNNNTNTVVKAWFGARTTRAVRVLVKVGSTSAPGIARVNEIQAFAY</sequence>
<dbReference type="Pfam" id="PF24135">
    <property type="entry name" value="DUF7402"/>
    <property type="match status" value="1"/>
</dbReference>
<accession>A0A1H9MPY4</accession>
<keyword evidence="5" id="KW-1185">Reference proteome</keyword>
<dbReference type="PROSITE" id="PS51318">
    <property type="entry name" value="TAT"/>
    <property type="match status" value="1"/>
</dbReference>
<evidence type="ECO:0000313" key="4">
    <source>
        <dbReference type="EMBL" id="SER25203.1"/>
    </source>
</evidence>
<keyword evidence="2" id="KW-0732">Signal</keyword>
<organism evidence="4 5">
    <name type="scientific">Actinokineospora terrae</name>
    <dbReference type="NCBI Taxonomy" id="155974"/>
    <lineage>
        <taxon>Bacteria</taxon>
        <taxon>Bacillati</taxon>
        <taxon>Actinomycetota</taxon>
        <taxon>Actinomycetes</taxon>
        <taxon>Pseudonocardiales</taxon>
        <taxon>Pseudonocardiaceae</taxon>
        <taxon>Actinokineospora</taxon>
    </lineage>
</organism>
<protein>
    <submittedName>
        <fullName evidence="4">F5/8 type C domain-containing protein</fullName>
    </submittedName>
</protein>
<evidence type="ECO:0000259" key="3">
    <source>
        <dbReference type="Pfam" id="PF24135"/>
    </source>
</evidence>
<dbReference type="AlphaFoldDB" id="A0A1H9MPY4"/>
<feature type="region of interest" description="Disordered" evidence="1">
    <location>
        <begin position="33"/>
        <end position="96"/>
    </location>
</feature>
<dbReference type="Proteomes" id="UP000199051">
    <property type="component" value="Unassembled WGS sequence"/>
</dbReference>